<keyword evidence="2" id="KW-1133">Transmembrane helix</keyword>
<keyword evidence="2 3" id="KW-0812">Transmembrane</keyword>
<gene>
    <name evidence="3" type="ORF">TTHERM_000146186</name>
</gene>
<evidence type="ECO:0000256" key="2">
    <source>
        <dbReference type="SAM" id="Phobius"/>
    </source>
</evidence>
<dbReference type="InParanoid" id="W7XDM1"/>
<feature type="transmembrane region" description="Helical" evidence="2">
    <location>
        <begin position="1590"/>
        <end position="1611"/>
    </location>
</feature>
<feature type="transmembrane region" description="Helical" evidence="2">
    <location>
        <begin position="1472"/>
        <end position="1495"/>
    </location>
</feature>
<dbReference type="KEGG" id="tet:TTHERM_000146186"/>
<keyword evidence="2" id="KW-0472">Membrane</keyword>
<protein>
    <submittedName>
        <fullName evidence="3">Transmembrane protein, putative</fullName>
    </submittedName>
</protein>
<dbReference type="InterPro" id="IPR036322">
    <property type="entry name" value="WD40_repeat_dom_sf"/>
</dbReference>
<dbReference type="SUPFAM" id="SSF50978">
    <property type="entry name" value="WD40 repeat-like"/>
    <property type="match status" value="1"/>
</dbReference>
<dbReference type="PANTHER" id="PTHR11319:SF35">
    <property type="entry name" value="OUTER MEMBRANE PROTEIN PMPC-RELATED"/>
    <property type="match status" value="1"/>
</dbReference>
<evidence type="ECO:0000256" key="1">
    <source>
        <dbReference type="SAM" id="MobiDB-lite"/>
    </source>
</evidence>
<evidence type="ECO:0000313" key="4">
    <source>
        <dbReference type="Proteomes" id="UP000009168"/>
    </source>
</evidence>
<feature type="transmembrane region" description="Helical" evidence="2">
    <location>
        <begin position="1667"/>
        <end position="1685"/>
    </location>
</feature>
<evidence type="ECO:0000313" key="3">
    <source>
        <dbReference type="EMBL" id="EWS75677.1"/>
    </source>
</evidence>
<feature type="compositionally biased region" description="Polar residues" evidence="1">
    <location>
        <begin position="1884"/>
        <end position="1900"/>
    </location>
</feature>
<name>W7XDM1_TETTS</name>
<feature type="transmembrane region" description="Helical" evidence="2">
    <location>
        <begin position="1722"/>
        <end position="1745"/>
    </location>
</feature>
<dbReference type="Proteomes" id="UP000009168">
    <property type="component" value="Unassembled WGS sequence"/>
</dbReference>
<feature type="transmembrane region" description="Helical" evidence="2">
    <location>
        <begin position="1507"/>
        <end position="1527"/>
    </location>
</feature>
<reference evidence="4" key="1">
    <citation type="journal article" date="2006" name="PLoS Biol.">
        <title>Macronuclear genome sequence of the ciliate Tetrahymena thermophila, a model eukaryote.</title>
        <authorList>
            <person name="Eisen J.A."/>
            <person name="Coyne R.S."/>
            <person name="Wu M."/>
            <person name="Wu D."/>
            <person name="Thiagarajan M."/>
            <person name="Wortman J.R."/>
            <person name="Badger J.H."/>
            <person name="Ren Q."/>
            <person name="Amedeo P."/>
            <person name="Jones K.M."/>
            <person name="Tallon L.J."/>
            <person name="Delcher A.L."/>
            <person name="Salzberg S.L."/>
            <person name="Silva J.C."/>
            <person name="Haas B.J."/>
            <person name="Majoros W.H."/>
            <person name="Farzad M."/>
            <person name="Carlton J.M."/>
            <person name="Smith R.K. Jr."/>
            <person name="Garg J."/>
            <person name="Pearlman R.E."/>
            <person name="Karrer K.M."/>
            <person name="Sun L."/>
            <person name="Manning G."/>
            <person name="Elde N.C."/>
            <person name="Turkewitz A.P."/>
            <person name="Asai D.J."/>
            <person name="Wilkes D.E."/>
            <person name="Wang Y."/>
            <person name="Cai H."/>
            <person name="Collins K."/>
            <person name="Stewart B.A."/>
            <person name="Lee S.R."/>
            <person name="Wilamowska K."/>
            <person name="Weinberg Z."/>
            <person name="Ruzzo W.L."/>
            <person name="Wloga D."/>
            <person name="Gaertig J."/>
            <person name="Frankel J."/>
            <person name="Tsao C.-C."/>
            <person name="Gorovsky M.A."/>
            <person name="Keeling P.J."/>
            <person name="Waller R.F."/>
            <person name="Patron N.J."/>
            <person name="Cherry J.M."/>
            <person name="Stover N.A."/>
            <person name="Krieger C.J."/>
            <person name="del Toro C."/>
            <person name="Ryder H.F."/>
            <person name="Williamson S.C."/>
            <person name="Barbeau R.A."/>
            <person name="Hamilton E.P."/>
            <person name="Orias E."/>
        </authorList>
    </citation>
    <scope>NUCLEOTIDE SEQUENCE [LARGE SCALE GENOMIC DNA]</scope>
    <source>
        <strain evidence="4">SB210</strain>
    </source>
</reference>
<feature type="transmembrane region" description="Helical" evidence="2">
    <location>
        <begin position="1697"/>
        <end position="1716"/>
    </location>
</feature>
<sequence length="1962" mass="230318">MKIQFKMYCLMFFITFMIILFLIFYFNQIFLQIDATICQRSNFQQIGQILSVGGGKIIKFFFIKEYYHLVFFTTNIRFSQIASYDLNTFQTVMYYTCAQQQNDCTVLVDALYDRDQNFILLIDKFGNFQAINYSGLYLAKIILKIPDFMQPKFNNLKGLSLDLRTNTLLIYNSLSVYYIPYGDLNDYMKQIKYSNQYLFADISFNNQDLQNNTYIILGQSGILYKYQQAQQNFFYNFDEEAIQIQYNQQQQILLIAFLDKITVFKNINQTSIQQISQKLIQKQEILLGTSQFTRFLSEGIFLTQDSVIWHYDFSTQMILYKFSFGQFSLRISSELFSVTKNLLLLGLSSGDLVIYNLIEKQEKIFKLSQFDQQQTASVSISFIKETQSEFFICFSSALGVFQISKTTYNIRQMLKFQDIQKYQIIQDSTIQMFEVDEKFSRIYLNFVSETILRRYQYDQNPLSFKYIMLTKRQQNKIQLGNNILILYSSAFMLIYDRQTLQYLSSIRRLNNQYFITEVKLILDQYLLIISQQRVEFFILTNIQSPKLVDQVNVTNPIIVNFQVQSSKSQLKYYFNPNILFAIILGENQIIEKRYSLDYEESDGEQKYCFASFQVQSYYQFFKELSQVKPQTYPSSTQIDILANPNSSSYNYLMVKFSNQNMFPLDNSNTKNSSVVFYSSQISTPIENNQSINQLNVNNFTLFYNKKQDVYLRDFQIVFQNNTFMNHSEQMKNISFENLYFENQELTNIICSYFNLTSVVFKRYTFFNSYMGISEGENSGSFLNFQNIEQIYIYDFVIDNNFSNKIQFRSLLTANNVTILVIKNLTIKNAYMEEFINIYNVQQLFIENINIINCQYKQSSNYSLNLQSIFLITGVQTTTFENISMLNCKDLSLIYSLNSQLLKYQQVNFESDTIIFKNFKISSNIFSNSKISPLIFIRNSYITFTNINYISNQGNIQVSICSEFEISQSFLSNNQNQDGGALSIQNCLNKISISTTTFISNRAFASGGAIFISEFYGNFSIQVSSTIIRDNNALIGGGLRIINQNNDKFGFNFWNQIKFVFINNTAEIYGNNFTTFLQDIQVSLPQNHSELGEEQGNNTLKDFRTKDQLKNIENELWYGVAVIDNFRSGSYFILQLSLIDLEKREFTYSPQKLTQDLYPLSISQEITSIKFKLEKVSQSSFISITGQDIITHQQFIGQNNKYIFKQVQVTSLPSSQQYIQISYTLNLYQKVKNKPILVKLNLRKCQRGEIVKQISNNIFSCFQCPVGFYSIADPVQPSYQQNATDSTNTSSQQCNNCPFEAFFCQRDIIELKNGYWRESEQSTEIIQCNSIFNACQGQDSNSKNYCGYGYTGPVCRECDYLGNTWYGKKFSKSLQNELKCSECLFLYLQITITILFFLSFMIYLQLQMILFMNSFMQHQICYYLRIMKIIPILNNSIKDQSSFYLKILINFTQISSILVSYQNSIFPDVFSVIPSFFGSPTSSIMISISCLVSQLSKSEIERIQTLQILQSILPFLYLIFCLFVTNVLQSMKQFDIKQYHKFTLINLIFVIFQPNQVSFFSNQLVCTKVGSKYYVSSDMHIDCSDPAYRKFAYTISIPFLLFWSFLPLLIFFKLRKRSKTLDYCKTRYIFGYYYTEFKNEFYYWDIIRIYIRVLIVVLSTLLKEYSFINQQICVFILYIYIKKAIFYSPIVNKNLQKFDNFCYQVIIFNTILSTINSSLQSQILLVIIWTIHFLFIMKIIFQIIIFKFNNPQNFFRKNLVSLLQKLHFTSLSQNLQSRQNKEKKSLLYWKHIFKNIQVLIKKQAFEQINQNSTFNYLSQTQNQTVFLQSIRNFQANFIEQKASLIINLQNQSIFSSQNENPIKPNYEFQQTETRNENTNFHDKQAQSNEIYSSVSSKSNTGEQKETKILLEKENLDKSSEYINGLQDLDLNSIPQNAIFQQNYETQFKLFSQRQNLNSPVEKN</sequence>
<feature type="transmembrane region" description="Helical" evidence="2">
    <location>
        <begin position="1640"/>
        <end position="1661"/>
    </location>
</feature>
<dbReference type="RefSeq" id="XP_012651823.1">
    <property type="nucleotide sequence ID" value="XM_012796369.1"/>
</dbReference>
<feature type="region of interest" description="Disordered" evidence="1">
    <location>
        <begin position="1879"/>
        <end position="1904"/>
    </location>
</feature>
<feature type="transmembrane region" description="Helical" evidence="2">
    <location>
        <begin position="1383"/>
        <end position="1405"/>
    </location>
</feature>
<dbReference type="PANTHER" id="PTHR11319">
    <property type="entry name" value="G PROTEIN-COUPLED RECEPTOR-RELATED"/>
    <property type="match status" value="1"/>
</dbReference>
<accession>W7XDM1</accession>
<feature type="transmembrane region" description="Helical" evidence="2">
    <location>
        <begin position="7"/>
        <end position="26"/>
    </location>
</feature>
<dbReference type="EMBL" id="GG662793">
    <property type="protein sequence ID" value="EWS75677.1"/>
    <property type="molecule type" value="Genomic_DNA"/>
</dbReference>
<proteinExistence type="predicted"/>
<dbReference type="GeneID" id="24437518"/>
<keyword evidence="4" id="KW-1185">Reference proteome</keyword>
<organism evidence="3 4">
    <name type="scientific">Tetrahymena thermophila (strain SB210)</name>
    <dbReference type="NCBI Taxonomy" id="312017"/>
    <lineage>
        <taxon>Eukaryota</taxon>
        <taxon>Sar</taxon>
        <taxon>Alveolata</taxon>
        <taxon>Ciliophora</taxon>
        <taxon>Intramacronucleata</taxon>
        <taxon>Oligohymenophorea</taxon>
        <taxon>Hymenostomatida</taxon>
        <taxon>Tetrahymenina</taxon>
        <taxon>Tetrahymenidae</taxon>
        <taxon>Tetrahymena</taxon>
    </lineage>
</organism>